<accession>A0AB39UBD5</accession>
<dbReference type="EMBL" id="CP129683">
    <property type="protein sequence ID" value="XDS50146.1"/>
    <property type="molecule type" value="Genomic_DNA"/>
</dbReference>
<proteinExistence type="inferred from homology"/>
<evidence type="ECO:0000256" key="1">
    <source>
        <dbReference type="ARBA" id="ARBA00023235"/>
    </source>
</evidence>
<dbReference type="InterPro" id="IPR027363">
    <property type="entry name" value="M1Pi_N"/>
</dbReference>
<dbReference type="InterPro" id="IPR000649">
    <property type="entry name" value="IF-2B-related"/>
</dbReference>
<dbReference type="NCBIfam" id="TIGR00524">
    <property type="entry name" value="eIF-2B_rel"/>
    <property type="match status" value="1"/>
</dbReference>
<dbReference type="Gene3D" id="1.20.120.420">
    <property type="entry name" value="translation initiation factor eif-2b, domain 1"/>
    <property type="match status" value="1"/>
</dbReference>
<dbReference type="EMBL" id="CP129675">
    <property type="protein sequence ID" value="XDS46299.1"/>
    <property type="molecule type" value="Genomic_DNA"/>
</dbReference>
<dbReference type="GO" id="GO:0019509">
    <property type="term" value="P:L-methionine salvage from methylthioadenosine"/>
    <property type="evidence" value="ECO:0007669"/>
    <property type="project" value="TreeGrafter"/>
</dbReference>
<sequence length="362" mass="37762">MSDSTFAGQTAVNDEANNVGHGDGVTLRSVRWLDGNDGGSLRIIDQRLLPGSLEYRDLNTADDIIAAIRSLAVRGANSIGAAGAFAYAFAVRDGLSADEAFNKVVEARPTAVALIHGVQQAADEYGANADWRDAVSAGNSIIEKDAEECRRIGEVGSVELADASHIMTHCNTGILATAGIGTALGVIYTKQAQGQEVHVYSTETRPLRQGLRLTAWELHRNGVDVTALVDGAAPAALHAGIVDAVIVGADRIARNGDTANKIGTYGLAVAAHENGIPFYVAAPLSAIDLDAADARDIPIEFRAGGEVLDAPGVDQSLPTWNPSFDVTPAELITGIITPEGVLRAPYETSIAKAFGSSGQTRL</sequence>
<keyword evidence="1 4" id="KW-0413">Isomerase</keyword>
<dbReference type="PANTHER" id="PTHR43475">
    <property type="entry name" value="METHYLTHIORIBOSE-1-PHOSPHATE ISOMERASE"/>
    <property type="match status" value="1"/>
</dbReference>
<dbReference type="InterPro" id="IPR005251">
    <property type="entry name" value="IF-M1Pi"/>
</dbReference>
<reference evidence="4" key="1">
    <citation type="submission" date="2023-07" db="EMBL/GenBank/DDBJ databases">
        <title>Bifidobacterium aquikefiriaerophilum sp. nov. and Bifidobacterium eccum sp. nov., isolated from water kefir.</title>
        <authorList>
            <person name="Breselge S."/>
            <person name="Bellassi P."/>
            <person name="Barcenilla C."/>
            <person name="Alvarez-Ordonez A."/>
            <person name="Morelli L."/>
            <person name="Cotter P.D."/>
        </authorList>
    </citation>
    <scope>NUCLEOTIDE SEQUENCE</scope>
    <source>
        <strain evidence="6">WK012_4_13</strain>
        <strain evidence="5">WK013_4_14</strain>
        <strain evidence="4">WK048_4_13</strain>
    </source>
</reference>
<dbReference type="FunFam" id="3.40.50.10470:FF:000006">
    <property type="entry name" value="Methylthioribose-1-phosphate isomerase"/>
    <property type="match status" value="1"/>
</dbReference>
<dbReference type="InterPro" id="IPR011559">
    <property type="entry name" value="Initiation_fac_2B_a/b/d"/>
</dbReference>
<dbReference type="KEGG" id="bfk:QN062_07015"/>
<dbReference type="NCBIfam" id="TIGR00512">
    <property type="entry name" value="salvage_mtnA"/>
    <property type="match status" value="1"/>
</dbReference>
<evidence type="ECO:0000313" key="4">
    <source>
        <dbReference type="EMBL" id="XDS46299.1"/>
    </source>
</evidence>
<protein>
    <submittedName>
        <fullName evidence="4">S-methyl-5-thioribose-1-phosphate isomerase</fullName>
        <ecNumber evidence="4">5.3.1.23</ecNumber>
    </submittedName>
</protein>
<dbReference type="EC" id="5.3.1.23" evidence="4"/>
<name>A0AB39UBD5_9BIFI</name>
<dbReference type="RefSeq" id="WP_369341118.1">
    <property type="nucleotide sequence ID" value="NZ_CP129675.1"/>
</dbReference>
<dbReference type="EMBL" id="CP129682">
    <property type="protein sequence ID" value="XDS48922.1"/>
    <property type="molecule type" value="Genomic_DNA"/>
</dbReference>
<dbReference type="PANTHER" id="PTHR43475:SF1">
    <property type="entry name" value="METHYLTHIORIBOSE-1-PHOSPHATE ISOMERASE"/>
    <property type="match status" value="1"/>
</dbReference>
<evidence type="ECO:0000256" key="2">
    <source>
        <dbReference type="ARBA" id="ARBA00052401"/>
    </source>
</evidence>
<dbReference type="SUPFAM" id="SSF100950">
    <property type="entry name" value="NagB/RpiA/CoA transferase-like"/>
    <property type="match status" value="1"/>
</dbReference>
<dbReference type="NCBIfam" id="NF004326">
    <property type="entry name" value="PRK05720.1"/>
    <property type="match status" value="1"/>
</dbReference>
<evidence type="ECO:0000313" key="6">
    <source>
        <dbReference type="EMBL" id="XDS50146.1"/>
    </source>
</evidence>
<gene>
    <name evidence="4" type="primary">mtnA</name>
    <name evidence="6" type="ORF">QN062_07015</name>
    <name evidence="5" type="ORF">QN216_01220</name>
    <name evidence="4" type="ORF">QN217_09235</name>
</gene>
<evidence type="ECO:0000256" key="3">
    <source>
        <dbReference type="RuleBase" id="RU003814"/>
    </source>
</evidence>
<dbReference type="InterPro" id="IPR037171">
    <property type="entry name" value="NagB/RpiA_transferase-like"/>
</dbReference>
<organism evidence="4">
    <name type="scientific">Bifidobacterium fermentum</name>
    <dbReference type="NCBI Taxonomy" id="3059035"/>
    <lineage>
        <taxon>Bacteria</taxon>
        <taxon>Bacillati</taxon>
        <taxon>Actinomycetota</taxon>
        <taxon>Actinomycetes</taxon>
        <taxon>Bifidobacteriales</taxon>
        <taxon>Bifidobacteriaceae</taxon>
        <taxon>Bifidobacterium</taxon>
    </lineage>
</organism>
<dbReference type="AlphaFoldDB" id="A0AB39UBD5"/>
<dbReference type="Gene3D" id="3.40.50.10470">
    <property type="entry name" value="Translation initiation factor eif-2b, domain 2"/>
    <property type="match status" value="1"/>
</dbReference>
<evidence type="ECO:0000313" key="5">
    <source>
        <dbReference type="EMBL" id="XDS48922.1"/>
    </source>
</evidence>
<dbReference type="Pfam" id="PF01008">
    <property type="entry name" value="IF-2B"/>
    <property type="match status" value="1"/>
</dbReference>
<comment type="similarity">
    <text evidence="3">Belongs to the eIF-2B alpha/beta/delta subunits family.</text>
</comment>
<dbReference type="GO" id="GO:0046523">
    <property type="term" value="F:S-methyl-5-thioribose-1-phosphate isomerase activity"/>
    <property type="evidence" value="ECO:0007669"/>
    <property type="project" value="UniProtKB-EC"/>
</dbReference>
<dbReference type="InterPro" id="IPR042529">
    <property type="entry name" value="IF_2B-like_C"/>
</dbReference>
<comment type="catalytic activity">
    <reaction evidence="2">
        <text>5-(methylsulfanyl)-alpha-D-ribose 1-phosphate = 5-(methylsulfanyl)-D-ribulose 1-phosphate</text>
        <dbReference type="Rhea" id="RHEA:19989"/>
        <dbReference type="ChEBI" id="CHEBI:58533"/>
        <dbReference type="ChEBI" id="CHEBI:58548"/>
        <dbReference type="EC" id="5.3.1.23"/>
    </reaction>
</comment>